<gene>
    <name evidence="2" type="ORF">IHQ68_07175</name>
</gene>
<feature type="domain" description="CobN/magnesium chelatase" evidence="1">
    <location>
        <begin position="18"/>
        <end position="439"/>
    </location>
</feature>
<dbReference type="InterPro" id="IPR003672">
    <property type="entry name" value="CobN/Mg_chltase"/>
</dbReference>
<protein>
    <submittedName>
        <fullName evidence="2">Cobaltochelatase subunit CobN</fullName>
    </submittedName>
</protein>
<evidence type="ECO:0000313" key="3">
    <source>
        <dbReference type="Proteomes" id="UP001181622"/>
    </source>
</evidence>
<dbReference type="EMBL" id="JADBEO010000012">
    <property type="protein sequence ID" value="MDR4306397.1"/>
    <property type="molecule type" value="Genomic_DNA"/>
</dbReference>
<evidence type="ECO:0000259" key="1">
    <source>
        <dbReference type="Pfam" id="PF02514"/>
    </source>
</evidence>
<sequence length="453" mass="48599">TLPSPVPGEGSGSLPATTAVLREIRDVIAPRVDMSGAAEIDGLLAALDGRFVPPGPSGAPTRARLDALPTGRNFFALDPRSAPTEAAWRLGRAAADVLCRRHFQDHGEWPRRLAISAWGTANMRTGGDDIAQALALLGVAPQWEAGSSRVVGLEIMPLSDLKRPRVDVLFRISGFFRDAFPFQIDLIDEAMRLVGELDEDDGSNPIAARFREEGAAGRETHAIFGARPGAYGTGLAPLLNESAWERREDLAEAYLAASGFAYAQGIEGAPARDTLEALASEVDGVVQSQDAREFDLLDSDDFHEFAGGLSAAVERLKGAAPAVYHVDTSRTETPLARTLAEEIALVVRARAANPKWIAAMRSHGHKGAAEMLATVRNLMGFAATTDATGSHQFEALYEAYLADPDTRCFIAEANPAALRELAAAFLESERRGFWRPRRNSAHDELAGLLEAAQ</sequence>
<reference evidence="2" key="1">
    <citation type="submission" date="2020-10" db="EMBL/GenBank/DDBJ databases">
        <authorList>
            <person name="Abbas A."/>
            <person name="Razzaq R."/>
            <person name="Waqas M."/>
            <person name="Abbas N."/>
            <person name="Nielsen T.K."/>
            <person name="Hansen L.H."/>
            <person name="Hussain S."/>
            <person name="Shahid M."/>
        </authorList>
    </citation>
    <scope>NUCLEOTIDE SEQUENCE</scope>
    <source>
        <strain evidence="2">S14</strain>
    </source>
</reference>
<organism evidence="2 3">
    <name type="scientific">Chelatococcus sambhunathii</name>
    <dbReference type="NCBI Taxonomy" id="363953"/>
    <lineage>
        <taxon>Bacteria</taxon>
        <taxon>Pseudomonadati</taxon>
        <taxon>Pseudomonadota</taxon>
        <taxon>Alphaproteobacteria</taxon>
        <taxon>Hyphomicrobiales</taxon>
        <taxon>Chelatococcaceae</taxon>
        <taxon>Chelatococcus</taxon>
    </lineage>
</organism>
<dbReference type="PANTHER" id="PTHR44119:SF4">
    <property type="entry name" value="AEROBIC COBALTOCHELATASE SUBUNIT COBN"/>
    <property type="match status" value="1"/>
</dbReference>
<proteinExistence type="predicted"/>
<dbReference type="RefSeq" id="WP_309390265.1">
    <property type="nucleotide sequence ID" value="NZ_JADBEO010000012.1"/>
</dbReference>
<evidence type="ECO:0000313" key="2">
    <source>
        <dbReference type="EMBL" id="MDR4306397.1"/>
    </source>
</evidence>
<dbReference type="Proteomes" id="UP001181622">
    <property type="component" value="Unassembled WGS sequence"/>
</dbReference>
<name>A0ABU1DE91_9HYPH</name>
<dbReference type="Pfam" id="PF02514">
    <property type="entry name" value="CobN-Mg_chel"/>
    <property type="match status" value="1"/>
</dbReference>
<accession>A0ABU1DE91</accession>
<feature type="non-terminal residue" evidence="2">
    <location>
        <position position="1"/>
    </location>
</feature>
<dbReference type="PANTHER" id="PTHR44119">
    <property type="entry name" value="MAGNESIUM-CHELATASE SUBUNIT CHLH, CHLOROPLASTIC"/>
    <property type="match status" value="1"/>
</dbReference>
<keyword evidence="3" id="KW-1185">Reference proteome</keyword>
<comment type="caution">
    <text evidence="2">The sequence shown here is derived from an EMBL/GenBank/DDBJ whole genome shotgun (WGS) entry which is preliminary data.</text>
</comment>